<feature type="transmembrane region" description="Helical" evidence="1">
    <location>
        <begin position="213"/>
        <end position="235"/>
    </location>
</feature>
<name>A0A2A2K7E9_9BILA</name>
<dbReference type="Proteomes" id="UP000218231">
    <property type="component" value="Unassembled WGS sequence"/>
</dbReference>
<dbReference type="AlphaFoldDB" id="A0A2A2K7E9"/>
<dbReference type="EMBL" id="LIAE01009422">
    <property type="protein sequence ID" value="PAV69822.1"/>
    <property type="molecule type" value="Genomic_DNA"/>
</dbReference>
<keyword evidence="1" id="KW-0812">Transmembrane</keyword>
<keyword evidence="3" id="KW-1185">Reference proteome</keyword>
<keyword evidence="1" id="KW-0472">Membrane</keyword>
<gene>
    <name evidence="2" type="ORF">WR25_26066</name>
</gene>
<comment type="caution">
    <text evidence="2">The sequence shown here is derived from an EMBL/GenBank/DDBJ whole genome shotgun (WGS) entry which is preliminary data.</text>
</comment>
<keyword evidence="1" id="KW-1133">Transmembrane helix</keyword>
<evidence type="ECO:0000313" key="3">
    <source>
        <dbReference type="Proteomes" id="UP000218231"/>
    </source>
</evidence>
<protein>
    <submittedName>
        <fullName evidence="2">Uncharacterized protein</fullName>
    </submittedName>
</protein>
<evidence type="ECO:0000256" key="1">
    <source>
        <dbReference type="SAM" id="Phobius"/>
    </source>
</evidence>
<evidence type="ECO:0000313" key="2">
    <source>
        <dbReference type="EMBL" id="PAV69822.1"/>
    </source>
</evidence>
<sequence length="242" mass="27691">MRAQVKDMKEMNMEKAVYNRTVYFTDACPDGVPFWLSADNAPVVPDDDDGDYVDATMVEKFMKNNRCAQGNKWIRQGDSFAIYGPLPQLWNKLQDFNKKELILNNTLNSILNTMRSKPSPSGGKHTVQLKFSDKVNVVEYVKESHPVERSVQFGEDLQDLVRIKVGLVIWKICLLHLIFSNLRSVITGWRMTLEKRGFFMQKSTFDKEKCQKYVFLTAVAIASVAFGSVVIYLAYDSVHRGD</sequence>
<accession>A0A2A2K7E9</accession>
<organism evidence="2 3">
    <name type="scientific">Diploscapter pachys</name>
    <dbReference type="NCBI Taxonomy" id="2018661"/>
    <lineage>
        <taxon>Eukaryota</taxon>
        <taxon>Metazoa</taxon>
        <taxon>Ecdysozoa</taxon>
        <taxon>Nematoda</taxon>
        <taxon>Chromadorea</taxon>
        <taxon>Rhabditida</taxon>
        <taxon>Rhabditina</taxon>
        <taxon>Rhabditomorpha</taxon>
        <taxon>Rhabditoidea</taxon>
        <taxon>Rhabditidae</taxon>
        <taxon>Diploscapter</taxon>
    </lineage>
</organism>
<proteinExistence type="predicted"/>
<reference evidence="2 3" key="1">
    <citation type="journal article" date="2017" name="Curr. Biol.">
        <title>Genome architecture and evolution of a unichromosomal asexual nematode.</title>
        <authorList>
            <person name="Fradin H."/>
            <person name="Zegar C."/>
            <person name="Gutwein M."/>
            <person name="Lucas J."/>
            <person name="Kovtun M."/>
            <person name="Corcoran D."/>
            <person name="Baugh L.R."/>
            <person name="Kiontke K."/>
            <person name="Gunsalus K."/>
            <person name="Fitch D.H."/>
            <person name="Piano F."/>
        </authorList>
    </citation>
    <scope>NUCLEOTIDE SEQUENCE [LARGE SCALE GENOMIC DNA]</scope>
    <source>
        <strain evidence="2">PF1309</strain>
    </source>
</reference>